<evidence type="ECO:0000313" key="1">
    <source>
        <dbReference type="EMBL" id="GID59733.1"/>
    </source>
</evidence>
<accession>A0ABQ3XMN2</accession>
<dbReference type="Proteomes" id="UP000612282">
    <property type="component" value="Unassembled WGS sequence"/>
</dbReference>
<comment type="caution">
    <text evidence="1">The sequence shown here is derived from an EMBL/GenBank/DDBJ whole genome shotgun (WGS) entry which is preliminary data.</text>
</comment>
<dbReference type="EMBL" id="BOMG01000101">
    <property type="protein sequence ID" value="GID59733.1"/>
    <property type="molecule type" value="Genomic_DNA"/>
</dbReference>
<evidence type="ECO:0000313" key="2">
    <source>
        <dbReference type="Proteomes" id="UP000612282"/>
    </source>
</evidence>
<reference evidence="1 2" key="1">
    <citation type="submission" date="2021-01" db="EMBL/GenBank/DDBJ databases">
        <title>Whole genome shotgun sequence of Actinoplanes couchii NBRC 106145.</title>
        <authorList>
            <person name="Komaki H."/>
            <person name="Tamura T."/>
        </authorList>
    </citation>
    <scope>NUCLEOTIDE SEQUENCE [LARGE SCALE GENOMIC DNA]</scope>
    <source>
        <strain evidence="1 2">NBRC 106145</strain>
    </source>
</reference>
<proteinExistence type="predicted"/>
<name>A0ABQ3XMN2_9ACTN</name>
<gene>
    <name evidence="1" type="ORF">Aco03nite_081370</name>
</gene>
<protein>
    <submittedName>
        <fullName evidence="1">Uncharacterized protein</fullName>
    </submittedName>
</protein>
<organism evidence="1 2">
    <name type="scientific">Actinoplanes couchii</name>
    <dbReference type="NCBI Taxonomy" id="403638"/>
    <lineage>
        <taxon>Bacteria</taxon>
        <taxon>Bacillati</taxon>
        <taxon>Actinomycetota</taxon>
        <taxon>Actinomycetes</taxon>
        <taxon>Micromonosporales</taxon>
        <taxon>Micromonosporaceae</taxon>
        <taxon>Actinoplanes</taxon>
    </lineage>
</organism>
<sequence length="74" mass="8414">MTDPIGPFRMEFTDGRTTTAELIDDFLTVTAWRTRAGTKVPQRIWPVAERSWNGDVLHWRLGRSVAVPGSETVR</sequence>
<keyword evidence="2" id="KW-1185">Reference proteome</keyword>
<dbReference type="RefSeq" id="WP_203806102.1">
    <property type="nucleotide sequence ID" value="NZ_BAAAQE010000068.1"/>
</dbReference>